<sequence>MVMAGILASHLLAGYAISTPMDDARDSILNAPYRTKSALPSFDHIRNIFGGDLNERPDSFVESISNFYAKLVTSQEPLGAEFSRVLHENLWDLYER</sequence>
<dbReference type="STRING" id="1348657.M622_19355"/>
<proteinExistence type="predicted"/>
<organism evidence="1 2">
    <name type="scientific">Thauera terpenica 58Eu</name>
    <dbReference type="NCBI Taxonomy" id="1348657"/>
    <lineage>
        <taxon>Bacteria</taxon>
        <taxon>Pseudomonadati</taxon>
        <taxon>Pseudomonadota</taxon>
        <taxon>Betaproteobacteria</taxon>
        <taxon>Rhodocyclales</taxon>
        <taxon>Zoogloeaceae</taxon>
        <taxon>Thauera</taxon>
    </lineage>
</organism>
<evidence type="ECO:0000313" key="2">
    <source>
        <dbReference type="Proteomes" id="UP000015455"/>
    </source>
</evidence>
<protein>
    <submittedName>
        <fullName evidence="1">Uncharacterized protein</fullName>
    </submittedName>
</protein>
<dbReference type="AlphaFoldDB" id="T0AM99"/>
<name>T0AM99_9RHOO</name>
<keyword evidence="2" id="KW-1185">Reference proteome</keyword>
<gene>
    <name evidence="1" type="ORF">M622_19355</name>
</gene>
<evidence type="ECO:0000313" key="1">
    <source>
        <dbReference type="EMBL" id="EPZ13964.1"/>
    </source>
</evidence>
<accession>T0AM99</accession>
<dbReference type="EMBL" id="ATJV01000110">
    <property type="protein sequence ID" value="EPZ13964.1"/>
    <property type="molecule type" value="Genomic_DNA"/>
</dbReference>
<reference evidence="1 2" key="1">
    <citation type="submission" date="2013-06" db="EMBL/GenBank/DDBJ databases">
        <title>Draft genome sequence of Thauera terpenica.</title>
        <authorList>
            <person name="Liu B."/>
            <person name="Frostegard A.H."/>
            <person name="Shapleigh J.P."/>
        </authorList>
    </citation>
    <scope>NUCLEOTIDE SEQUENCE [LARGE SCALE GENOMIC DNA]</scope>
    <source>
        <strain evidence="1 2">58Eu</strain>
    </source>
</reference>
<dbReference type="Proteomes" id="UP000015455">
    <property type="component" value="Unassembled WGS sequence"/>
</dbReference>
<comment type="caution">
    <text evidence="1">The sequence shown here is derived from an EMBL/GenBank/DDBJ whole genome shotgun (WGS) entry which is preliminary data.</text>
</comment>